<dbReference type="OrthoDB" id="1911848at2759"/>
<dbReference type="GO" id="GO:0005524">
    <property type="term" value="F:ATP binding"/>
    <property type="evidence" value="ECO:0007669"/>
    <property type="project" value="InterPro"/>
</dbReference>
<dbReference type="Pfam" id="PF14479">
    <property type="entry name" value="HeLo"/>
    <property type="match status" value="1"/>
</dbReference>
<accession>A0A1J9RE04</accession>
<name>A0A1J9RE04_9PEZI</name>
<sequence>MDLGIGAVSLTFQVFSGCIKGYQLLTEARDMEAEHKYMRIQLKKEQHRLLDWGHVAGVGVRDDELVISSSDKGLLHDVLEQQQSLLLEFGRYEARYKKGPLERLKKPLIVVEEVDVDDQVAAAVAVEASPSAHPFLLRAADTDFETRFPEGEELLKKALNWAKGARAFPKRLRWAAFDKEKMETLLLRLSSLNDFLRELLTTQQLTHLNMRHERTSYQIIQLNNKMDQLVEIFKAGCEWSDLTRGKSNAHASSSAHSVGRMNLALRAKEVLQDLPLVPLSRVESMEYTREEAQEGGWRNRSLTQLAQFKALETAISGYSLTDDRAFALQLGPASGVTDVELSPEEIYLLSDEDNDENRRAEASFRGKHVWIEWKTYEPRVFDGEPDDKVVERIIALVVLLKANSKSCQFHAPKCLGYFRDIDTDTLEDRCRFGVVFEKPSSVPPSTKPISLLDLLRATERGTVEMPSLTERAKLAKVVAKALEELHAVNWLHKGLRSENILFFDNLLDPDDLVLDGGAEQQEPLPCEGSLSTPYLSGFDYARPAQNEDLTEQPPENAAYDLYRHPLVQGSRVEGDNAASFQKTFDIYALGIILLEIVYWQPIDRILDVHIPKARPSTTLRVRNRLLSERKHLAYVRSNAGVVLEQAIRACLMGEAALVDRFEGREFDEKDPAQAVQLQAGFYNHVVEKLAEVKI</sequence>
<evidence type="ECO:0000259" key="1">
    <source>
        <dbReference type="PROSITE" id="PS50011"/>
    </source>
</evidence>
<dbReference type="SUPFAM" id="SSF56112">
    <property type="entry name" value="Protein kinase-like (PK-like)"/>
    <property type="match status" value="1"/>
</dbReference>
<dbReference type="RefSeq" id="XP_020134721.1">
    <property type="nucleotide sequence ID" value="XM_020272537.1"/>
</dbReference>
<dbReference type="GO" id="GO:0004672">
    <property type="term" value="F:protein kinase activity"/>
    <property type="evidence" value="ECO:0007669"/>
    <property type="project" value="InterPro"/>
</dbReference>
<protein>
    <submittedName>
        <fullName evidence="2">Het-s domain protein</fullName>
    </submittedName>
</protein>
<dbReference type="InterPro" id="IPR011009">
    <property type="entry name" value="Kinase-like_dom_sf"/>
</dbReference>
<evidence type="ECO:0000313" key="3">
    <source>
        <dbReference type="Proteomes" id="UP000183809"/>
    </source>
</evidence>
<evidence type="ECO:0000313" key="2">
    <source>
        <dbReference type="EMBL" id="OJD39734.1"/>
    </source>
</evidence>
<dbReference type="InterPro" id="IPR029498">
    <property type="entry name" value="HeLo_dom"/>
</dbReference>
<dbReference type="InterPro" id="IPR000719">
    <property type="entry name" value="Prot_kinase_dom"/>
</dbReference>
<feature type="domain" description="Protein kinase" evidence="1">
    <location>
        <begin position="343"/>
        <end position="694"/>
    </location>
</feature>
<dbReference type="GeneID" id="31012796"/>
<dbReference type="Pfam" id="PF24476">
    <property type="entry name" value="DUF7580"/>
    <property type="match status" value="1"/>
</dbReference>
<dbReference type="InterPro" id="IPR056002">
    <property type="entry name" value="DUF7580"/>
</dbReference>
<dbReference type="AlphaFoldDB" id="A0A1J9RE04"/>
<dbReference type="Gene3D" id="1.20.120.1020">
    <property type="entry name" value="Prion-inhibition and propagation, HeLo domain"/>
    <property type="match status" value="1"/>
</dbReference>
<dbReference type="PROSITE" id="PS50011">
    <property type="entry name" value="PROTEIN_KINASE_DOM"/>
    <property type="match status" value="1"/>
</dbReference>
<dbReference type="STRING" id="236234.A0A1J9RE04"/>
<dbReference type="PANTHER" id="PTHR37542">
    <property type="entry name" value="HELO DOMAIN-CONTAINING PROTEIN-RELATED"/>
    <property type="match status" value="1"/>
</dbReference>
<comment type="caution">
    <text evidence="2">The sequence shown here is derived from an EMBL/GenBank/DDBJ whole genome shotgun (WGS) entry which is preliminary data.</text>
</comment>
<dbReference type="PANTHER" id="PTHR37542:SF1">
    <property type="entry name" value="PRION-INHIBITION AND PROPAGATION HELO DOMAIN-CONTAINING PROTEIN"/>
    <property type="match status" value="1"/>
</dbReference>
<dbReference type="Proteomes" id="UP000183809">
    <property type="component" value="Unassembled WGS sequence"/>
</dbReference>
<organism evidence="2 3">
    <name type="scientific">Diplodia corticola</name>
    <dbReference type="NCBI Taxonomy" id="236234"/>
    <lineage>
        <taxon>Eukaryota</taxon>
        <taxon>Fungi</taxon>
        <taxon>Dikarya</taxon>
        <taxon>Ascomycota</taxon>
        <taxon>Pezizomycotina</taxon>
        <taxon>Dothideomycetes</taxon>
        <taxon>Dothideomycetes incertae sedis</taxon>
        <taxon>Botryosphaeriales</taxon>
        <taxon>Botryosphaeriaceae</taxon>
        <taxon>Diplodia</taxon>
    </lineage>
</organism>
<keyword evidence="3" id="KW-1185">Reference proteome</keyword>
<dbReference type="InterPro" id="IPR038305">
    <property type="entry name" value="HeLo_sf"/>
</dbReference>
<proteinExistence type="predicted"/>
<dbReference type="Gene3D" id="1.10.510.10">
    <property type="entry name" value="Transferase(Phosphotransferase) domain 1"/>
    <property type="match status" value="1"/>
</dbReference>
<reference evidence="2 3" key="1">
    <citation type="submission" date="2016-10" db="EMBL/GenBank/DDBJ databases">
        <title>Proteomics and genomics reveal pathogen-plant mechanisms compatible with a hemibiotrophic lifestyle of Diplodia corticola.</title>
        <authorList>
            <person name="Fernandes I."/>
            <person name="De Jonge R."/>
            <person name="Van De Peer Y."/>
            <person name="Devreese B."/>
            <person name="Alves A."/>
            <person name="Esteves A.C."/>
        </authorList>
    </citation>
    <scope>NUCLEOTIDE SEQUENCE [LARGE SCALE GENOMIC DNA]</scope>
    <source>
        <strain evidence="2 3">CBS 112549</strain>
    </source>
</reference>
<dbReference type="EMBL" id="MNUE01000002">
    <property type="protein sequence ID" value="OJD39734.1"/>
    <property type="molecule type" value="Genomic_DNA"/>
</dbReference>
<gene>
    <name evidence="2" type="ORF">BKCO1_200036</name>
</gene>